<keyword evidence="4 6" id="KW-0472">Membrane</keyword>
<evidence type="ECO:0000256" key="2">
    <source>
        <dbReference type="ARBA" id="ARBA00008670"/>
    </source>
</evidence>
<name>A0A2T7P5K6_POMCA</name>
<dbReference type="GO" id="GO:0005615">
    <property type="term" value="C:extracellular space"/>
    <property type="evidence" value="ECO:0007669"/>
    <property type="project" value="UniProtKB-KW"/>
</dbReference>
<evidence type="ECO:0000256" key="3">
    <source>
        <dbReference type="ARBA" id="ARBA00022514"/>
    </source>
</evidence>
<dbReference type="Proteomes" id="UP000245119">
    <property type="component" value="Linkage Group LG6"/>
</dbReference>
<reference evidence="8 9" key="1">
    <citation type="submission" date="2018-04" db="EMBL/GenBank/DDBJ databases">
        <title>The genome of golden apple snail Pomacea canaliculata provides insight into stress tolerance and invasive adaptation.</title>
        <authorList>
            <person name="Liu C."/>
            <person name="Liu B."/>
            <person name="Ren Y."/>
            <person name="Zhang Y."/>
            <person name="Wang H."/>
            <person name="Li S."/>
            <person name="Jiang F."/>
            <person name="Yin L."/>
            <person name="Zhang G."/>
            <person name="Qian W."/>
            <person name="Fan W."/>
        </authorList>
    </citation>
    <scope>NUCLEOTIDE SEQUENCE [LARGE SCALE GENOMIC DNA]</scope>
    <source>
        <strain evidence="8">SZHN2017</strain>
        <tissue evidence="8">Muscle</tissue>
    </source>
</reference>
<dbReference type="SUPFAM" id="SSF49842">
    <property type="entry name" value="TNF-like"/>
    <property type="match status" value="1"/>
</dbReference>
<dbReference type="GO" id="GO:0016020">
    <property type="term" value="C:membrane"/>
    <property type="evidence" value="ECO:0007669"/>
    <property type="project" value="UniProtKB-SubCell"/>
</dbReference>
<dbReference type="Gene3D" id="2.60.120.40">
    <property type="match status" value="1"/>
</dbReference>
<dbReference type="InterPro" id="IPR008983">
    <property type="entry name" value="Tumour_necrosis_fac-like_dom"/>
</dbReference>
<feature type="compositionally biased region" description="Polar residues" evidence="5">
    <location>
        <begin position="156"/>
        <end position="166"/>
    </location>
</feature>
<evidence type="ECO:0000256" key="1">
    <source>
        <dbReference type="ARBA" id="ARBA00004370"/>
    </source>
</evidence>
<dbReference type="GO" id="GO:0005125">
    <property type="term" value="F:cytokine activity"/>
    <property type="evidence" value="ECO:0007669"/>
    <property type="project" value="UniProtKB-KW"/>
</dbReference>
<accession>A0A2T7P5K6</accession>
<proteinExistence type="inferred from homology"/>
<gene>
    <name evidence="8" type="ORF">C0Q70_11301</name>
</gene>
<feature type="region of interest" description="Disordered" evidence="5">
    <location>
        <begin position="147"/>
        <end position="166"/>
    </location>
</feature>
<dbReference type="PROSITE" id="PS50049">
    <property type="entry name" value="THD_2"/>
    <property type="match status" value="1"/>
</dbReference>
<comment type="caution">
    <text evidence="8">The sequence shown here is derived from an EMBL/GenBank/DDBJ whole genome shotgun (WGS) entry which is preliminary data.</text>
</comment>
<dbReference type="OrthoDB" id="6098231at2759"/>
<protein>
    <recommendedName>
        <fullName evidence="7">THD domain-containing protein</fullName>
    </recommendedName>
</protein>
<dbReference type="SMART" id="SM00207">
    <property type="entry name" value="TNF"/>
    <property type="match status" value="1"/>
</dbReference>
<evidence type="ECO:0000259" key="7">
    <source>
        <dbReference type="PROSITE" id="PS50049"/>
    </source>
</evidence>
<feature type="transmembrane region" description="Helical" evidence="6">
    <location>
        <begin position="50"/>
        <end position="74"/>
    </location>
</feature>
<keyword evidence="3" id="KW-0202">Cytokine</keyword>
<dbReference type="EMBL" id="PZQS01000006">
    <property type="protein sequence ID" value="PVD28707.1"/>
    <property type="molecule type" value="Genomic_DNA"/>
</dbReference>
<comment type="subcellular location">
    <subcellularLocation>
        <location evidence="1">Membrane</location>
    </subcellularLocation>
</comment>
<dbReference type="AlphaFoldDB" id="A0A2T7P5K6"/>
<feature type="domain" description="THD" evidence="7">
    <location>
        <begin position="129"/>
        <end position="283"/>
    </location>
</feature>
<dbReference type="GO" id="GO:0006955">
    <property type="term" value="P:immune response"/>
    <property type="evidence" value="ECO:0007669"/>
    <property type="project" value="InterPro"/>
</dbReference>
<evidence type="ECO:0000313" key="9">
    <source>
        <dbReference type="Proteomes" id="UP000245119"/>
    </source>
</evidence>
<dbReference type="InterPro" id="IPR006052">
    <property type="entry name" value="TNF_dom"/>
</dbReference>
<dbReference type="Pfam" id="PF00229">
    <property type="entry name" value="TNF"/>
    <property type="match status" value="1"/>
</dbReference>
<evidence type="ECO:0000256" key="4">
    <source>
        <dbReference type="ARBA" id="ARBA00023136"/>
    </source>
</evidence>
<evidence type="ECO:0000313" key="8">
    <source>
        <dbReference type="EMBL" id="PVD28707.1"/>
    </source>
</evidence>
<comment type="similarity">
    <text evidence="2">Belongs to the tumor necrosis factor family.</text>
</comment>
<evidence type="ECO:0000256" key="6">
    <source>
        <dbReference type="SAM" id="Phobius"/>
    </source>
</evidence>
<dbReference type="PANTHER" id="PTHR11471">
    <property type="entry name" value="TUMOR NECROSIS FACTOR FAMILY MEMBER"/>
    <property type="match status" value="1"/>
</dbReference>
<keyword evidence="6" id="KW-0812">Transmembrane</keyword>
<evidence type="ECO:0000256" key="5">
    <source>
        <dbReference type="SAM" id="MobiDB-lite"/>
    </source>
</evidence>
<dbReference type="PANTHER" id="PTHR11471:SF13">
    <property type="entry name" value="TNF FAMILY PROFILE DOMAIN-CONTAINING PROTEIN"/>
    <property type="match status" value="1"/>
</dbReference>
<keyword evidence="9" id="KW-1185">Reference proteome</keyword>
<sequence length="285" mass="31743">MSSQKLDLSTVSSCSSSSGTYAFVVDMDNCRLRRYPSVSLKKSKGRKLRLARVACVVSVISLLIAVSVSVWVLLVSLTNWPSSLAETDRTLCLPCEYVTYDPSDRSWLKNALEVRRDHNGSVTCCATTKAQYLTLLQLSFRSREKKEQEHTGLGSGQRQQWSGPNETHLSHVTPGLRFYDNSLYVVTPGVYYVYAQFLFDVDLEGGPHVVSGYVYRDSVVLPPISGILLKARHTRLGGDRDFHVSHVGGLFQLQAGDQLYVRTSNTTLVSNDERGSFFGLFRIGD</sequence>
<dbReference type="GO" id="GO:0005164">
    <property type="term" value="F:tumor necrosis factor receptor binding"/>
    <property type="evidence" value="ECO:0007669"/>
    <property type="project" value="InterPro"/>
</dbReference>
<keyword evidence="6" id="KW-1133">Transmembrane helix</keyword>
<organism evidence="8 9">
    <name type="scientific">Pomacea canaliculata</name>
    <name type="common">Golden apple snail</name>
    <dbReference type="NCBI Taxonomy" id="400727"/>
    <lineage>
        <taxon>Eukaryota</taxon>
        <taxon>Metazoa</taxon>
        <taxon>Spiralia</taxon>
        <taxon>Lophotrochozoa</taxon>
        <taxon>Mollusca</taxon>
        <taxon>Gastropoda</taxon>
        <taxon>Caenogastropoda</taxon>
        <taxon>Architaenioglossa</taxon>
        <taxon>Ampullarioidea</taxon>
        <taxon>Ampullariidae</taxon>
        <taxon>Pomacea</taxon>
    </lineage>
</organism>